<keyword evidence="1" id="KW-0732">Signal</keyword>
<comment type="caution">
    <text evidence="2">The sequence shown here is derived from an EMBL/GenBank/DDBJ whole genome shotgun (WGS) entry which is preliminary data.</text>
</comment>
<evidence type="ECO:0000313" key="3">
    <source>
        <dbReference type="Proteomes" id="UP000566819"/>
    </source>
</evidence>
<dbReference type="PANTHER" id="PTHR34587:SF2">
    <property type="entry name" value="G-PROTEIN COUPLED RECEPTORS FAMILY 1 PROFILE DOMAIN-CONTAINING PROTEIN"/>
    <property type="match status" value="1"/>
</dbReference>
<reference evidence="2 3" key="1">
    <citation type="submission" date="2020-03" db="EMBL/GenBank/DDBJ databases">
        <title>Draft Genome Sequence of Cudoniella acicularis.</title>
        <authorList>
            <person name="Buettner E."/>
            <person name="Kellner H."/>
        </authorList>
    </citation>
    <scope>NUCLEOTIDE SEQUENCE [LARGE SCALE GENOMIC DNA]</scope>
    <source>
        <strain evidence="2 3">DSM 108380</strain>
    </source>
</reference>
<gene>
    <name evidence="2" type="ORF">G7Y89_g2321</name>
</gene>
<organism evidence="2 3">
    <name type="scientific">Cudoniella acicularis</name>
    <dbReference type="NCBI Taxonomy" id="354080"/>
    <lineage>
        <taxon>Eukaryota</taxon>
        <taxon>Fungi</taxon>
        <taxon>Dikarya</taxon>
        <taxon>Ascomycota</taxon>
        <taxon>Pezizomycotina</taxon>
        <taxon>Leotiomycetes</taxon>
        <taxon>Helotiales</taxon>
        <taxon>Tricladiaceae</taxon>
        <taxon>Cudoniella</taxon>
    </lineage>
</organism>
<dbReference type="PROSITE" id="PS51257">
    <property type="entry name" value="PROKAR_LIPOPROTEIN"/>
    <property type="match status" value="1"/>
</dbReference>
<accession>A0A8H4W8R1</accession>
<feature type="signal peptide" evidence="1">
    <location>
        <begin position="1"/>
        <end position="25"/>
    </location>
</feature>
<dbReference type="OrthoDB" id="2336871at2759"/>
<name>A0A8H4W8R1_9HELO</name>
<dbReference type="AlphaFoldDB" id="A0A8H4W8R1"/>
<dbReference type="PANTHER" id="PTHR34587">
    <property type="entry name" value="VWFA DOMAIN-CONTAINING PROTEIN"/>
    <property type="match status" value="1"/>
</dbReference>
<dbReference type="EMBL" id="JAAMPI010000100">
    <property type="protein sequence ID" value="KAF4635775.1"/>
    <property type="molecule type" value="Genomic_DNA"/>
</dbReference>
<protein>
    <submittedName>
        <fullName evidence="2">Uncharacterized protein</fullName>
    </submittedName>
</protein>
<keyword evidence="3" id="KW-1185">Reference proteome</keyword>
<dbReference type="InterPro" id="IPR053216">
    <property type="entry name" value="Appressorial_penetr-assoc"/>
</dbReference>
<evidence type="ECO:0000256" key="1">
    <source>
        <dbReference type="SAM" id="SignalP"/>
    </source>
</evidence>
<evidence type="ECO:0000313" key="2">
    <source>
        <dbReference type="EMBL" id="KAF4635775.1"/>
    </source>
</evidence>
<sequence length="252" mass="26170">MSPRPMMLCSFVAVVLLAACSFVDAKAGSLGQRQSDSDTCLDDSVLQTASSFTGQEAGAPGIAAGQSPSDTDDANFINFCSGTTITNGSQVQAGSCNSIPMGKIPASTNMISAMIAYPLSGATIPANKTFNVTVRTTHLSSGYFVNPTGNYYSAPQDLDENGDIVGHCHVTIQNIGSLDSVVPPDPTKPVFFKGINDKGDGKGLLQALVSGGLPPGAYRVCTMIAARNHQPVMMPVAKRGAQDDCNKFIVKG</sequence>
<feature type="chain" id="PRO_5034587977" evidence="1">
    <location>
        <begin position="26"/>
        <end position="252"/>
    </location>
</feature>
<dbReference type="Proteomes" id="UP000566819">
    <property type="component" value="Unassembled WGS sequence"/>
</dbReference>
<proteinExistence type="predicted"/>